<dbReference type="SUPFAM" id="SSF82185">
    <property type="entry name" value="Histone H3 K4-specific methyltransferase SET7/9 N-terminal domain"/>
    <property type="match status" value="4"/>
</dbReference>
<dbReference type="Gene3D" id="2.20.110.10">
    <property type="entry name" value="Histone H3 K4-specific methyltransferase SET7/9 N-terminal domain"/>
    <property type="match status" value="2"/>
</dbReference>
<dbReference type="PANTHER" id="PTHR33706:SF1">
    <property type="entry name" value="TPR REPEAT PROTEIN"/>
    <property type="match status" value="1"/>
</dbReference>
<reference evidence="1 2" key="1">
    <citation type="submission" date="2024-04" db="EMBL/GenBank/DDBJ databases">
        <title>Flavobacterium sp. DGU41 16S ribosomal RNA gene Genome sequencing and assembly.</title>
        <authorList>
            <person name="Park S."/>
        </authorList>
    </citation>
    <scope>NUCLEOTIDE SEQUENCE [LARGE SCALE GENOMIC DNA]</scope>
    <source>
        <strain evidence="1 2">DGU41</strain>
    </source>
</reference>
<organism evidence="1 2">
    <name type="scientific">Flavobacterium helocola</name>
    <dbReference type="NCBI Taxonomy" id="3139139"/>
    <lineage>
        <taxon>Bacteria</taxon>
        <taxon>Pseudomonadati</taxon>
        <taxon>Bacteroidota</taxon>
        <taxon>Flavobacteriia</taxon>
        <taxon>Flavobacteriales</taxon>
        <taxon>Flavobacteriaceae</taxon>
        <taxon>Flavobacterium</taxon>
    </lineage>
</organism>
<dbReference type="EMBL" id="JBBYHT010000002">
    <property type="protein sequence ID" value="MEL1247683.1"/>
    <property type="molecule type" value="Genomic_DNA"/>
</dbReference>
<protein>
    <recommendedName>
        <fullName evidence="3">Antitoxin component YwqK of the YwqJK toxin-antitoxin module</fullName>
    </recommendedName>
</protein>
<evidence type="ECO:0008006" key="3">
    <source>
        <dbReference type="Google" id="ProtNLM"/>
    </source>
</evidence>
<accession>A0ABU9I5J4</accession>
<proteinExistence type="predicted"/>
<dbReference type="RefSeq" id="WP_341682718.1">
    <property type="nucleotide sequence ID" value="NZ_JBBYHT010000002.1"/>
</dbReference>
<keyword evidence="2" id="KW-1185">Reference proteome</keyword>
<evidence type="ECO:0000313" key="2">
    <source>
        <dbReference type="Proteomes" id="UP001393056"/>
    </source>
</evidence>
<dbReference type="Proteomes" id="UP001393056">
    <property type="component" value="Unassembled WGS sequence"/>
</dbReference>
<comment type="caution">
    <text evidence="1">The sequence shown here is derived from an EMBL/GenBank/DDBJ whole genome shotgun (WGS) entry which is preliminary data.</text>
</comment>
<gene>
    <name evidence="1" type="ORF">AAEO58_06460</name>
</gene>
<name>A0ABU9I5J4_9FLAO</name>
<dbReference type="PANTHER" id="PTHR33706">
    <property type="entry name" value="MORN VARIANT REPEAT PROTEIN"/>
    <property type="match status" value="1"/>
</dbReference>
<sequence length="708" mass="82517">MGSYKNWETTNKFLISKGWDYYDSSESDGIGYNKITWAYGRNVYDNARASAWVYVNNYEGLPNMIMYRFRQKEYYNTIILQLTANAYKLTDEEILNNRVVASYENKSFYLKIAYNREEDKDDEDYYDSSNKRTYTVYEVTIYKKGGVYDPNNGFKKDYDEYGNISASYNLKDGKIEGLLKNYDSIGRITRTAQFKLGNLEGPSVENDYFDNNEDYFSFYGNYKNDLREGKWIGEIVTPNEKKVVREFYYVNGKKEGLNKETSDNEILFQNYKEDNLEGASFVYLNLKRAFIGGYPSIDTISNKVVLQAELQYKQNKLNGNAKYFGISGSLLAEGVYKDSLKTGLWKFYHENLVDHNDKPLDCSGRLYKESNYVDGRLEGVQKRYSLLEKNKVPCKQGEEDEEGCYETVCIYFNEIATYNDDKLNGAYEVRGSDNDLWSKGFYLDGKETGKWTIYGKSKFCFWLNKKSFETGVYLNGQKQGKWERYENNDLLESYFYIDDEIDGEHITYAFNKPAEKKYFKKGKLYRLEKLDGSGNVSKSYTIKNETDSKLDCIVVENLSTGIFTQTYSFIKTADFVVSPITFHLDFEGAGESIKKRNGVFEHKSLDGKIISTGNYTSNVKTGTWENYYYDQNVKATFTYDGYGHIITEYYYDLKRNEPFSDEFIYKSEDGTFEERKIKNGVRNGTTRYKDANDKTIKKESYKDGILKE</sequence>
<evidence type="ECO:0000313" key="1">
    <source>
        <dbReference type="EMBL" id="MEL1247683.1"/>
    </source>
</evidence>